<dbReference type="Proteomes" id="UP000659904">
    <property type="component" value="Unassembled WGS sequence"/>
</dbReference>
<protein>
    <submittedName>
        <fullName evidence="1">Uncharacterized protein</fullName>
    </submittedName>
</protein>
<evidence type="ECO:0000313" key="1">
    <source>
        <dbReference type="EMBL" id="GIF96198.1"/>
    </source>
</evidence>
<comment type="caution">
    <text evidence="1">The sequence shown here is derived from an EMBL/GenBank/DDBJ whole genome shotgun (WGS) entry which is preliminary data.</text>
</comment>
<gene>
    <name evidence="1" type="ORF">Cci01nite_12920</name>
</gene>
<evidence type="ECO:0000313" key="2">
    <source>
        <dbReference type="Proteomes" id="UP000659904"/>
    </source>
</evidence>
<dbReference type="RefSeq" id="WP_147433126.1">
    <property type="nucleotide sequence ID" value="NZ_BONH01000003.1"/>
</dbReference>
<sequence>MAARERAWRSEDSQLMDVERYRAFTALARDVVGRFGSRVDERTLRYLGSLAQGGEWGLAVAGLAAAIDAQQISITATDYADFERLFAFLEPERHWLDKLGEHIVAS</sequence>
<dbReference type="AlphaFoldDB" id="A0A8J3KFX9"/>
<reference evidence="1 2" key="1">
    <citation type="submission" date="2021-01" db="EMBL/GenBank/DDBJ databases">
        <title>Whole genome shotgun sequence of Catellatospora citrea NBRC 14495.</title>
        <authorList>
            <person name="Komaki H."/>
            <person name="Tamura T."/>
        </authorList>
    </citation>
    <scope>NUCLEOTIDE SEQUENCE [LARGE SCALE GENOMIC DNA]</scope>
    <source>
        <strain evidence="1 2">NBRC 14495</strain>
    </source>
</reference>
<proteinExistence type="predicted"/>
<dbReference type="EMBL" id="BONH01000003">
    <property type="protein sequence ID" value="GIF96198.1"/>
    <property type="molecule type" value="Genomic_DNA"/>
</dbReference>
<name>A0A8J3KFX9_9ACTN</name>
<accession>A0A8J3KFX9</accession>
<keyword evidence="2" id="KW-1185">Reference proteome</keyword>
<organism evidence="1 2">
    <name type="scientific">Catellatospora citrea</name>
    <dbReference type="NCBI Taxonomy" id="53366"/>
    <lineage>
        <taxon>Bacteria</taxon>
        <taxon>Bacillati</taxon>
        <taxon>Actinomycetota</taxon>
        <taxon>Actinomycetes</taxon>
        <taxon>Micromonosporales</taxon>
        <taxon>Micromonosporaceae</taxon>
        <taxon>Catellatospora</taxon>
    </lineage>
</organism>